<feature type="domain" description="Methyltransferase type 11" evidence="1">
    <location>
        <begin position="257"/>
        <end position="330"/>
    </location>
</feature>
<dbReference type="GO" id="GO:0008757">
    <property type="term" value="F:S-adenosylmethionine-dependent methyltransferase activity"/>
    <property type="evidence" value="ECO:0007669"/>
    <property type="project" value="InterPro"/>
</dbReference>
<dbReference type="GO" id="GO:0032259">
    <property type="term" value="P:methylation"/>
    <property type="evidence" value="ECO:0007669"/>
    <property type="project" value="UniProtKB-KW"/>
</dbReference>
<evidence type="ECO:0000259" key="1">
    <source>
        <dbReference type="Pfam" id="PF08241"/>
    </source>
</evidence>
<dbReference type="InterPro" id="IPR013216">
    <property type="entry name" value="Methyltransf_11"/>
</dbReference>
<dbReference type="EMBL" id="DSZU01000090">
    <property type="protein sequence ID" value="HGV55478.1"/>
    <property type="molecule type" value="Genomic_DNA"/>
</dbReference>
<dbReference type="Gene3D" id="3.40.50.150">
    <property type="entry name" value="Vaccinia Virus protein VP39"/>
    <property type="match status" value="1"/>
</dbReference>
<dbReference type="GO" id="GO:0003755">
    <property type="term" value="F:peptidyl-prolyl cis-trans isomerase activity"/>
    <property type="evidence" value="ECO:0007669"/>
    <property type="project" value="InterPro"/>
</dbReference>
<organism evidence="2">
    <name type="scientific">Caldimicrobium thiodismutans</name>
    <dbReference type="NCBI Taxonomy" id="1653476"/>
    <lineage>
        <taxon>Bacteria</taxon>
        <taxon>Pseudomonadati</taxon>
        <taxon>Thermodesulfobacteriota</taxon>
        <taxon>Thermodesulfobacteria</taxon>
        <taxon>Thermodesulfobacteriales</taxon>
        <taxon>Thermodesulfobacteriaceae</taxon>
        <taxon>Caldimicrobium</taxon>
    </lineage>
</organism>
<sequence>MSKNEKNFIEAILKLDWQSPYAAHQEEYFAKINFWREGDLFPKDIAKALAEAKEGDYFSFEFKAGELFPFREDFVLEIDPKVQYRPPERFSHVKLKLGRFYPLFCFKFLPGILSSSIFPARVVGINGEKGRVKLDANHPLSYYPLKFSLKIEKIYPKERETGGRCRDWIEEAFKVGPGMEARYDHLPTDFDIDDPESFLREDESADMLFYSEPRFIGHIDRLCHKHLIEFYSRLLPKEGKILDLMSSWESHLPDFPFEVIGLGINEEELKANPRLNAYVVKDINADPTLPFDDESFDALVCDLSIEYVTKPLALLKEIKRILKPGGLVAFSFSNRYFPPKVIKLWVDLHEFERMGYVLELLIRSGFTELNTYSLRGFPRPQDDKWIGCTLQSDPLYVVWGKKP</sequence>
<comment type="caution">
    <text evidence="2">The sequence shown here is derived from an EMBL/GenBank/DDBJ whole genome shotgun (WGS) entry which is preliminary data.</text>
</comment>
<keyword evidence="2" id="KW-0808">Transferase</keyword>
<dbReference type="PANTHER" id="PTHR43036:SF2">
    <property type="entry name" value="OS04G0481300 PROTEIN"/>
    <property type="match status" value="1"/>
</dbReference>
<dbReference type="SUPFAM" id="SSF53335">
    <property type="entry name" value="S-adenosyl-L-methionine-dependent methyltransferases"/>
    <property type="match status" value="1"/>
</dbReference>
<reference evidence="2" key="1">
    <citation type="journal article" date="2020" name="mSystems">
        <title>Genome- and Community-Level Interaction Insights into Carbon Utilization and Element Cycling Functions of Hydrothermarchaeota in Hydrothermal Sediment.</title>
        <authorList>
            <person name="Zhou Z."/>
            <person name="Liu Y."/>
            <person name="Xu W."/>
            <person name="Pan J."/>
            <person name="Luo Z.H."/>
            <person name="Li M."/>
        </authorList>
    </citation>
    <scope>NUCLEOTIDE SEQUENCE [LARGE SCALE GENOMIC DNA]</scope>
    <source>
        <strain evidence="2">SpSt-605</strain>
    </source>
</reference>
<evidence type="ECO:0000313" key="2">
    <source>
        <dbReference type="EMBL" id="HGV55478.1"/>
    </source>
</evidence>
<keyword evidence="2" id="KW-0489">Methyltransferase</keyword>
<dbReference type="PANTHER" id="PTHR43036">
    <property type="entry name" value="OSJNBB0011N17.9 PROTEIN"/>
    <property type="match status" value="1"/>
</dbReference>
<gene>
    <name evidence="2" type="ORF">ENT73_05260</name>
</gene>
<dbReference type="AlphaFoldDB" id="A0A832LVY2"/>
<dbReference type="InterPro" id="IPR029063">
    <property type="entry name" value="SAM-dependent_MTases_sf"/>
</dbReference>
<dbReference type="InterPro" id="IPR046357">
    <property type="entry name" value="PPIase_dom_sf"/>
</dbReference>
<protein>
    <submittedName>
        <fullName evidence="2">Class I SAM-dependent methyltransferase</fullName>
    </submittedName>
</protein>
<dbReference type="Pfam" id="PF08241">
    <property type="entry name" value="Methyltransf_11"/>
    <property type="match status" value="1"/>
</dbReference>
<proteinExistence type="predicted"/>
<dbReference type="CDD" id="cd02440">
    <property type="entry name" value="AdoMet_MTases"/>
    <property type="match status" value="1"/>
</dbReference>
<accession>A0A832LVY2</accession>
<dbReference type="Gene3D" id="3.10.50.40">
    <property type="match status" value="1"/>
</dbReference>
<name>A0A832LVY2_9BACT</name>